<accession>A0A8S5T1Q3</accession>
<name>A0A8S5T1Q3_9CAUD</name>
<protein>
    <submittedName>
        <fullName evidence="1">Uncharacterized protein</fullName>
    </submittedName>
</protein>
<sequence length="31" mass="3481">MSILIRQHLATVKPCQLGSVKFSKIPKISQE</sequence>
<reference evidence="1" key="1">
    <citation type="journal article" date="2021" name="Proc. Natl. Acad. Sci. U.S.A.">
        <title>A Catalog of Tens of Thousands of Viruses from Human Metagenomes Reveals Hidden Associations with Chronic Diseases.</title>
        <authorList>
            <person name="Tisza M.J."/>
            <person name="Buck C.B."/>
        </authorList>
    </citation>
    <scope>NUCLEOTIDE SEQUENCE</scope>
    <source>
        <strain evidence="1">CtiJm4</strain>
    </source>
</reference>
<dbReference type="EMBL" id="BK032724">
    <property type="protein sequence ID" value="DAF56955.1"/>
    <property type="molecule type" value="Genomic_DNA"/>
</dbReference>
<evidence type="ECO:0000313" key="1">
    <source>
        <dbReference type="EMBL" id="DAF56955.1"/>
    </source>
</evidence>
<proteinExistence type="predicted"/>
<organism evidence="1">
    <name type="scientific">Siphoviridae sp. ctiJm4</name>
    <dbReference type="NCBI Taxonomy" id="2827916"/>
    <lineage>
        <taxon>Viruses</taxon>
        <taxon>Duplodnaviria</taxon>
        <taxon>Heunggongvirae</taxon>
        <taxon>Uroviricota</taxon>
        <taxon>Caudoviricetes</taxon>
    </lineage>
</organism>